<evidence type="ECO:0000313" key="2">
    <source>
        <dbReference type="Proteomes" id="UP000324797"/>
    </source>
</evidence>
<keyword evidence="2" id="KW-1185">Reference proteome</keyword>
<proteinExistence type="predicted"/>
<dbReference type="AlphaFoldDB" id="A0A5S4YWW6"/>
<protein>
    <submittedName>
        <fullName evidence="1">Uncharacterized protein</fullName>
    </submittedName>
</protein>
<gene>
    <name evidence="1" type="ORF">FXV83_16380</name>
</gene>
<dbReference type="RefSeq" id="WP_148740443.1">
    <property type="nucleotide sequence ID" value="NZ_VSTH01000051.1"/>
</dbReference>
<reference evidence="1 2" key="1">
    <citation type="submission" date="2019-08" db="EMBL/GenBank/DDBJ databases">
        <title>Bradyrhizobium hipponensis sp. nov., a rhizobium isolated from a Lupinus angustifolius root nodule in Tunisia.</title>
        <authorList>
            <person name="Off K."/>
            <person name="Rejili M."/>
            <person name="Mars M."/>
            <person name="Brachmann A."/>
            <person name="Marin M."/>
        </authorList>
    </citation>
    <scope>NUCLEOTIDE SEQUENCE [LARGE SCALE GENOMIC DNA]</scope>
    <source>
        <strain evidence="2">aSej3</strain>
    </source>
</reference>
<evidence type="ECO:0000313" key="1">
    <source>
        <dbReference type="EMBL" id="TYO65509.1"/>
    </source>
</evidence>
<dbReference type="EMBL" id="VSTH01000051">
    <property type="protein sequence ID" value="TYO65509.1"/>
    <property type="molecule type" value="Genomic_DNA"/>
</dbReference>
<sequence>MSDEAKQGFVIDFNSMNIVFEGGFSAPIVAMIDRFDMETDDPREAEEILIEMPPEGIVVTMLMSDLAPVIEATRN</sequence>
<accession>A0A5S4YWW6</accession>
<comment type="caution">
    <text evidence="1">The sequence shown here is derived from an EMBL/GenBank/DDBJ whole genome shotgun (WGS) entry which is preliminary data.</text>
</comment>
<dbReference type="Proteomes" id="UP000324797">
    <property type="component" value="Unassembled WGS sequence"/>
</dbReference>
<organism evidence="1 2">
    <name type="scientific">Bradyrhizobium hipponense</name>
    <dbReference type="NCBI Taxonomy" id="2605638"/>
    <lineage>
        <taxon>Bacteria</taxon>
        <taxon>Pseudomonadati</taxon>
        <taxon>Pseudomonadota</taxon>
        <taxon>Alphaproteobacteria</taxon>
        <taxon>Hyphomicrobiales</taxon>
        <taxon>Nitrobacteraceae</taxon>
        <taxon>Bradyrhizobium</taxon>
    </lineage>
</organism>
<name>A0A5S4YWW6_9BRAD</name>